<dbReference type="AlphaFoldDB" id="A0A248JRK4"/>
<organism evidence="1 2">
    <name type="scientific">Nitrospirillum viridazoti CBAmc</name>
    <dbReference type="NCBI Taxonomy" id="1441467"/>
    <lineage>
        <taxon>Bacteria</taxon>
        <taxon>Pseudomonadati</taxon>
        <taxon>Pseudomonadota</taxon>
        <taxon>Alphaproteobacteria</taxon>
        <taxon>Rhodospirillales</taxon>
        <taxon>Azospirillaceae</taxon>
        <taxon>Nitrospirillum</taxon>
        <taxon>Nitrospirillum viridazoti</taxon>
    </lineage>
</organism>
<protein>
    <recommendedName>
        <fullName evidence="3">Excisionase</fullName>
    </recommendedName>
</protein>
<gene>
    <name evidence="1" type="ORF">Y958_11445</name>
</gene>
<dbReference type="EMBL" id="CP022110">
    <property type="protein sequence ID" value="ASG21372.1"/>
    <property type="molecule type" value="Genomic_DNA"/>
</dbReference>
<dbReference type="Proteomes" id="UP000197153">
    <property type="component" value="Chromosome 1"/>
</dbReference>
<dbReference type="KEGG" id="nao:Y958_11445"/>
<name>A0A248JRK4_9PROT</name>
<sequence>MSTKTSATPTKLAWSMREWRAAVGLGATKTQQLVNENAVASVKVGAKRLITTPPDTFLKRLHESV</sequence>
<evidence type="ECO:0008006" key="3">
    <source>
        <dbReference type="Google" id="ProtNLM"/>
    </source>
</evidence>
<accession>A0A248JRK4</accession>
<evidence type="ECO:0000313" key="2">
    <source>
        <dbReference type="Proteomes" id="UP000197153"/>
    </source>
</evidence>
<dbReference type="RefSeq" id="WP_088872076.1">
    <property type="nucleotide sequence ID" value="NZ_CP022110.1"/>
</dbReference>
<proteinExistence type="predicted"/>
<keyword evidence="2" id="KW-1185">Reference proteome</keyword>
<evidence type="ECO:0000313" key="1">
    <source>
        <dbReference type="EMBL" id="ASG21372.1"/>
    </source>
</evidence>
<reference evidence="1 2" key="1">
    <citation type="submission" date="2017-06" db="EMBL/GenBank/DDBJ databases">
        <title>Complete genome sequence of Nitrospirillum amazonense strain CBAmC, an endophytic nitrogen-fixing and plant growth-promoting bacterium, isolated from sugarcane.</title>
        <authorList>
            <person name="Schwab S."/>
            <person name="dos Santos Teixeira K.R."/>
            <person name="Simoes Araujo J.L."/>
            <person name="Soares Vidal M."/>
            <person name="Borges de Freitas H.R."/>
            <person name="Rivello Crivelaro A.L."/>
            <person name="Bueno de Camargo Nunes A."/>
            <person name="dos Santos C.M."/>
            <person name="Palmeira da Silva Rosa D."/>
            <person name="da Silva Padilha D."/>
            <person name="da Silva E."/>
            <person name="Araujo Terra L."/>
            <person name="Soares Mendes V."/>
            <person name="Farinelli L."/>
            <person name="Magalhaes Cruz L."/>
            <person name="Baldani J.I."/>
        </authorList>
    </citation>
    <scope>NUCLEOTIDE SEQUENCE [LARGE SCALE GENOMIC DNA]</scope>
    <source>
        <strain evidence="1 2">CBAmC</strain>
    </source>
</reference>